<dbReference type="FunFam" id="1.10.8.10:FF:000064">
    <property type="entry name" value="Similar to CUE domain-containing protein"/>
    <property type="match status" value="1"/>
</dbReference>
<proteinExistence type="predicted"/>
<feature type="compositionally biased region" description="Low complexity" evidence="1">
    <location>
        <begin position="45"/>
        <end position="56"/>
    </location>
</feature>
<comment type="caution">
    <text evidence="3">The sequence shown here is derived from an EMBL/GenBank/DDBJ whole genome shotgun (WGS) entry which is preliminary data.</text>
</comment>
<dbReference type="GO" id="GO:0043130">
    <property type="term" value="F:ubiquitin binding"/>
    <property type="evidence" value="ECO:0007669"/>
    <property type="project" value="InterPro"/>
</dbReference>
<dbReference type="AlphaFoldDB" id="A0AAV9JPJ1"/>
<dbReference type="InterPro" id="IPR009060">
    <property type="entry name" value="UBA-like_sf"/>
</dbReference>
<keyword evidence="4" id="KW-1185">Reference proteome</keyword>
<feature type="compositionally biased region" description="Basic and acidic residues" evidence="1">
    <location>
        <begin position="276"/>
        <end position="298"/>
    </location>
</feature>
<reference evidence="3 4" key="1">
    <citation type="submission" date="2021-11" db="EMBL/GenBank/DDBJ databases">
        <title>Black yeast isolated from Biological Soil Crust.</title>
        <authorList>
            <person name="Kurbessoian T."/>
        </authorList>
    </citation>
    <scope>NUCLEOTIDE SEQUENCE [LARGE SCALE GENOMIC DNA]</scope>
    <source>
        <strain evidence="3 4">CCFEE 5522</strain>
    </source>
</reference>
<dbReference type="GO" id="GO:0006511">
    <property type="term" value="P:ubiquitin-dependent protein catabolic process"/>
    <property type="evidence" value="ECO:0007669"/>
    <property type="project" value="TreeGrafter"/>
</dbReference>
<dbReference type="PANTHER" id="PTHR16461">
    <property type="entry name" value="TOLL-INTERACTING PROTEIN"/>
    <property type="match status" value="1"/>
</dbReference>
<accession>A0AAV9JPJ1</accession>
<feature type="region of interest" description="Disordered" evidence="1">
    <location>
        <begin position="114"/>
        <end position="219"/>
    </location>
</feature>
<evidence type="ECO:0000256" key="1">
    <source>
        <dbReference type="SAM" id="MobiDB-lite"/>
    </source>
</evidence>
<dbReference type="Proteomes" id="UP001324427">
    <property type="component" value="Unassembled WGS sequence"/>
</dbReference>
<organism evidence="3 4">
    <name type="scientific">Oleoguttula mirabilis</name>
    <dbReference type="NCBI Taxonomy" id="1507867"/>
    <lineage>
        <taxon>Eukaryota</taxon>
        <taxon>Fungi</taxon>
        <taxon>Dikarya</taxon>
        <taxon>Ascomycota</taxon>
        <taxon>Pezizomycotina</taxon>
        <taxon>Dothideomycetes</taxon>
        <taxon>Dothideomycetidae</taxon>
        <taxon>Mycosphaerellales</taxon>
        <taxon>Teratosphaeriaceae</taxon>
        <taxon>Oleoguttula</taxon>
    </lineage>
</organism>
<evidence type="ECO:0000313" key="3">
    <source>
        <dbReference type="EMBL" id="KAK4547293.1"/>
    </source>
</evidence>
<feature type="compositionally biased region" description="Basic and acidic residues" evidence="1">
    <location>
        <begin position="349"/>
        <end position="365"/>
    </location>
</feature>
<feature type="compositionally biased region" description="Polar residues" evidence="1">
    <location>
        <begin position="208"/>
        <end position="219"/>
    </location>
</feature>
<dbReference type="EMBL" id="JAVFHQ010000011">
    <property type="protein sequence ID" value="KAK4547293.1"/>
    <property type="molecule type" value="Genomic_DNA"/>
</dbReference>
<feature type="compositionally biased region" description="Low complexity" evidence="1">
    <location>
        <begin position="249"/>
        <end position="261"/>
    </location>
</feature>
<dbReference type="InterPro" id="IPR041807">
    <property type="entry name" value="Cue5/Don1_CUE"/>
</dbReference>
<feature type="region of interest" description="Disordered" evidence="1">
    <location>
        <begin position="231"/>
        <end position="454"/>
    </location>
</feature>
<dbReference type="CDD" id="cd14372">
    <property type="entry name" value="CUE_Cue5p_like"/>
    <property type="match status" value="1"/>
</dbReference>
<dbReference type="PROSITE" id="PS51140">
    <property type="entry name" value="CUE"/>
    <property type="match status" value="1"/>
</dbReference>
<dbReference type="GO" id="GO:0031624">
    <property type="term" value="F:ubiquitin conjugating enzyme binding"/>
    <property type="evidence" value="ECO:0007669"/>
    <property type="project" value="TreeGrafter"/>
</dbReference>
<feature type="compositionally biased region" description="Acidic residues" evidence="1">
    <location>
        <begin position="381"/>
        <end position="394"/>
    </location>
</feature>
<feature type="compositionally biased region" description="Basic and acidic residues" evidence="1">
    <location>
        <begin position="395"/>
        <end position="411"/>
    </location>
</feature>
<dbReference type="InterPro" id="IPR003892">
    <property type="entry name" value="CUE"/>
</dbReference>
<protein>
    <recommendedName>
        <fullName evidence="2">CUE domain-containing protein</fullName>
    </recommendedName>
</protein>
<dbReference type="PANTHER" id="PTHR16461:SF5">
    <property type="entry name" value="TOLL-INTERACTING PROTEIN"/>
    <property type="match status" value="1"/>
</dbReference>
<feature type="region of interest" description="Disordered" evidence="1">
    <location>
        <begin position="1"/>
        <end position="80"/>
    </location>
</feature>
<dbReference type="Pfam" id="PF02845">
    <property type="entry name" value="CUE"/>
    <property type="match status" value="1"/>
</dbReference>
<feature type="domain" description="CUE" evidence="2">
    <location>
        <begin position="74"/>
        <end position="118"/>
    </location>
</feature>
<evidence type="ECO:0000259" key="2">
    <source>
        <dbReference type="PROSITE" id="PS51140"/>
    </source>
</evidence>
<evidence type="ECO:0000313" key="4">
    <source>
        <dbReference type="Proteomes" id="UP001324427"/>
    </source>
</evidence>
<sequence>MADRPVSPVKPEESATTREEMDFDDNEQEGGRVSPLGPETPSQPVPKSSSPKPRVSFQEGHDEIPPPKPPRPLSPQVQAENTLIEAFPSIDTKVVKAVLAASGGRVEPAFNALLGMSDPDFRPEEAAPPQPPRPTKRAPQNQLEADEMYARRLADQYNSAPRGQGQNKYNQREPARRAPNQQPTHYNEDEDDHERSFFDDDLPEIGKNIQQGFMETQKKVNSWINNFRKKIDGEEDDDEDLYSSSQAPSRQGTGQSQGRRQNFGSSQSEQMYGIRKSAEQQTRRSTEAQRYDADPHELGEDEFERLELRDEEAPPMQPPRTSSRAKANPDLFKPQPKPPQSGPVDEVDAIERKLSAAGQDPDKAGRKWQPLTSIAPHPADEDNDPFSLGDDEEETGAKVEDIRKEDTDRLKRAARNSVSAGTSGDAAGSLREAERSGSVSTRDKEMDELMSRKE</sequence>
<feature type="compositionally biased region" description="Basic and acidic residues" evidence="1">
    <location>
        <begin position="431"/>
        <end position="454"/>
    </location>
</feature>
<feature type="compositionally biased region" description="Basic and acidic residues" evidence="1">
    <location>
        <begin position="10"/>
        <end position="20"/>
    </location>
</feature>
<dbReference type="GO" id="GO:0005737">
    <property type="term" value="C:cytoplasm"/>
    <property type="evidence" value="ECO:0007669"/>
    <property type="project" value="TreeGrafter"/>
</dbReference>
<dbReference type="SMART" id="SM00546">
    <property type="entry name" value="CUE"/>
    <property type="match status" value="1"/>
</dbReference>
<dbReference type="SUPFAM" id="SSF46934">
    <property type="entry name" value="UBA-like"/>
    <property type="match status" value="1"/>
</dbReference>
<name>A0AAV9JPJ1_9PEZI</name>
<gene>
    <name evidence="3" type="ORF">LTR36_000948</name>
</gene>
<dbReference type="Gene3D" id="1.10.8.10">
    <property type="entry name" value="DNA helicase RuvA subunit, C-terminal domain"/>
    <property type="match status" value="1"/>
</dbReference>
<feature type="compositionally biased region" description="Polar residues" evidence="1">
    <location>
        <begin position="156"/>
        <end position="169"/>
    </location>
</feature>